<evidence type="ECO:0000259" key="5">
    <source>
        <dbReference type="PROSITE" id="PS50056"/>
    </source>
</evidence>
<dbReference type="EMBL" id="CP118378">
    <property type="protein sequence ID" value="WFD44255.1"/>
    <property type="molecule type" value="Genomic_DNA"/>
</dbReference>
<feature type="compositionally biased region" description="Polar residues" evidence="3">
    <location>
        <begin position="113"/>
        <end position="129"/>
    </location>
</feature>
<dbReference type="InterPro" id="IPR001763">
    <property type="entry name" value="Rhodanese-like_dom"/>
</dbReference>
<dbReference type="PANTHER" id="PTHR19134">
    <property type="entry name" value="RECEPTOR-TYPE TYROSINE-PROTEIN PHOSPHATASE"/>
    <property type="match status" value="1"/>
</dbReference>
<organism evidence="7 8">
    <name type="scientific">Malassezia psittaci</name>
    <dbReference type="NCBI Taxonomy" id="1821823"/>
    <lineage>
        <taxon>Eukaryota</taxon>
        <taxon>Fungi</taxon>
        <taxon>Dikarya</taxon>
        <taxon>Basidiomycota</taxon>
        <taxon>Ustilaginomycotina</taxon>
        <taxon>Malasseziomycetes</taxon>
        <taxon>Malasseziales</taxon>
        <taxon>Malasseziaceae</taxon>
        <taxon>Malassezia</taxon>
    </lineage>
</organism>
<dbReference type="SMART" id="SM00194">
    <property type="entry name" value="PTPc"/>
    <property type="match status" value="1"/>
</dbReference>
<evidence type="ECO:0000259" key="4">
    <source>
        <dbReference type="PROSITE" id="PS50055"/>
    </source>
</evidence>
<feature type="domain" description="Tyrosine specific protein phosphatases" evidence="5">
    <location>
        <begin position="680"/>
        <end position="777"/>
    </location>
</feature>
<dbReference type="Proteomes" id="UP001214628">
    <property type="component" value="Chromosome 4"/>
</dbReference>
<dbReference type="InterPro" id="IPR003595">
    <property type="entry name" value="Tyr_Pase_cat"/>
</dbReference>
<dbReference type="Pfam" id="PF00102">
    <property type="entry name" value="Y_phosphatase"/>
    <property type="match status" value="1"/>
</dbReference>
<evidence type="ECO:0000313" key="7">
    <source>
        <dbReference type="EMBL" id="WFD44255.1"/>
    </source>
</evidence>
<dbReference type="Gene3D" id="3.40.250.10">
    <property type="entry name" value="Rhodanese-like domain"/>
    <property type="match status" value="1"/>
</dbReference>
<dbReference type="InterPro" id="IPR000242">
    <property type="entry name" value="PTP_cat"/>
</dbReference>
<dbReference type="PROSITE" id="PS50056">
    <property type="entry name" value="TYR_PHOSPHATASE_2"/>
    <property type="match status" value="1"/>
</dbReference>
<evidence type="ECO:0000313" key="8">
    <source>
        <dbReference type="Proteomes" id="UP001214628"/>
    </source>
</evidence>
<dbReference type="GO" id="GO:0004725">
    <property type="term" value="F:protein tyrosine phosphatase activity"/>
    <property type="evidence" value="ECO:0007669"/>
    <property type="project" value="UniProtKB-EC"/>
</dbReference>
<dbReference type="InterPro" id="IPR016130">
    <property type="entry name" value="Tyr_Pase_AS"/>
</dbReference>
<name>A0AAF0FB77_9BASI</name>
<dbReference type="SUPFAM" id="SSF52799">
    <property type="entry name" value="(Phosphotyrosine protein) phosphatases II"/>
    <property type="match status" value="1"/>
</dbReference>
<dbReference type="SUPFAM" id="SSF52821">
    <property type="entry name" value="Rhodanese/Cell cycle control phosphatase"/>
    <property type="match status" value="1"/>
</dbReference>
<evidence type="ECO:0000256" key="3">
    <source>
        <dbReference type="SAM" id="MobiDB-lite"/>
    </source>
</evidence>
<dbReference type="SMART" id="SM00450">
    <property type="entry name" value="RHOD"/>
    <property type="match status" value="1"/>
</dbReference>
<dbReference type="AlphaFoldDB" id="A0AAF0FB77"/>
<keyword evidence="8" id="KW-1185">Reference proteome</keyword>
<dbReference type="PROSITE" id="PS00383">
    <property type="entry name" value="TYR_PHOSPHATASE_1"/>
    <property type="match status" value="1"/>
</dbReference>
<evidence type="ECO:0000256" key="2">
    <source>
        <dbReference type="ARBA" id="ARBA00013064"/>
    </source>
</evidence>
<dbReference type="SMART" id="SM00404">
    <property type="entry name" value="PTPc_motif"/>
    <property type="match status" value="1"/>
</dbReference>
<dbReference type="Gene3D" id="3.90.190.10">
    <property type="entry name" value="Protein tyrosine phosphatase superfamily"/>
    <property type="match status" value="1"/>
</dbReference>
<feature type="domain" description="Tyrosine-protein phosphatase" evidence="4">
    <location>
        <begin position="525"/>
        <end position="786"/>
    </location>
</feature>
<dbReference type="InterPro" id="IPR000387">
    <property type="entry name" value="Tyr_Pase_dom"/>
</dbReference>
<dbReference type="InterPro" id="IPR036873">
    <property type="entry name" value="Rhodanese-like_dom_sf"/>
</dbReference>
<accession>A0AAF0FB77</accession>
<dbReference type="PROSITE" id="PS50206">
    <property type="entry name" value="RHODANESE_3"/>
    <property type="match status" value="1"/>
</dbReference>
<dbReference type="PROSITE" id="PS50055">
    <property type="entry name" value="TYR_PHOSPHATASE_PTP"/>
    <property type="match status" value="1"/>
</dbReference>
<feature type="region of interest" description="Disordered" evidence="3">
    <location>
        <begin position="61"/>
        <end position="178"/>
    </location>
</feature>
<protein>
    <recommendedName>
        <fullName evidence="2">protein-tyrosine-phosphatase</fullName>
        <ecNumber evidence="2">3.1.3.48</ecNumber>
    </recommendedName>
</protein>
<evidence type="ECO:0000256" key="1">
    <source>
        <dbReference type="ARBA" id="ARBA00009649"/>
    </source>
</evidence>
<feature type="compositionally biased region" description="Polar residues" evidence="3">
    <location>
        <begin position="136"/>
        <end position="158"/>
    </location>
</feature>
<dbReference type="Pfam" id="PF00581">
    <property type="entry name" value="Rhodanese"/>
    <property type="match status" value="1"/>
</dbReference>
<dbReference type="EC" id="3.1.3.48" evidence="2"/>
<feature type="domain" description="Rhodanese" evidence="6">
    <location>
        <begin position="220"/>
        <end position="349"/>
    </location>
</feature>
<evidence type="ECO:0000259" key="6">
    <source>
        <dbReference type="PROSITE" id="PS50206"/>
    </source>
</evidence>
<gene>
    <name evidence="7" type="ORF">MPSI1_002921</name>
</gene>
<sequence>MVGGALGDGSSASVAFEDAQLPPDYFTISVPGSAQVEESTTSPEMAEAVVPVDHPWAAMLAPTSRSGRSPRTPNTLSATHTPFRIPQLSAYPPVSHRHPNPISSSSARSHTSVTNPRSENQPGFANTQAKELYHSPTRTTPNGSSRSSPSAPNITMPQQRAGHSGRSSPLAPPPALHCLPKGALAGRGIPLRIDASSSQNSEPSHITSISCADLIAKLQAKSPLLIVDIRPGTAFARRHIRGSVNLCAPSTLLKRKEFTLSRLESQLLDSEADRERLQSWKTFPKDSYIVALDTDAVSATSVGRSTSGGGGPCLLGLLEKFHQENYQGNLCWLNGGFVRLQNLPQAADFLVAFEPCNARTQSLPSFSPEIVRPRGLSLDAFRLNIGNDGNADTPSQASNPFFDNIRQNLELACGITDIVPLEIGELSTEQLDRLPLFLRKLLAMPSKQRANHLAELFFQIEKSEQDRLRSVMQTHSNEFKKNSCCSSALVSARAANPHTPTERATRKEEPFPLSISAAVERGMDNRYRNLWTFEHSRVKLSKPIDPADPGSNYLNASFVNPLRYCGEHKVYIATQAPLPATMLAFWEAIWQQNVSVILMLAREFEAGRLQCDNYWEFATPQLRVGVHQQESLTRSSIGLEGDTVIATKRVLCVSRNENTRYVTQFQYLNWPDHSVPDSADELLALSAIANETQGSSSAPLLVHCSAGIGRSGAHITIDSVLNYLRKAKFIADHPTKDTPSEKAAYNAWHGTDDVIFEVLSVIREQRMSMVQTVRQYVFIYRAIIEALAGKANS</sequence>
<keyword evidence="7" id="KW-0378">Hydrolase</keyword>
<dbReference type="PRINTS" id="PR00700">
    <property type="entry name" value="PRTYPHPHTASE"/>
</dbReference>
<dbReference type="PANTHER" id="PTHR19134:SF561">
    <property type="entry name" value="PROTEIN TYROSINE PHOSPHATASE 36E, ISOFORM A"/>
    <property type="match status" value="1"/>
</dbReference>
<dbReference type="InterPro" id="IPR050348">
    <property type="entry name" value="Protein-Tyr_Phosphatase"/>
</dbReference>
<proteinExistence type="inferred from homology"/>
<reference evidence="7" key="1">
    <citation type="submission" date="2023-02" db="EMBL/GenBank/DDBJ databases">
        <title>Mating type loci evolution in Malassezia.</title>
        <authorList>
            <person name="Coelho M.A."/>
        </authorList>
    </citation>
    <scope>NUCLEOTIDE SEQUENCE</scope>
    <source>
        <strain evidence="7">CBS 14136</strain>
    </source>
</reference>
<dbReference type="CDD" id="cd18533">
    <property type="entry name" value="PTP_fungal"/>
    <property type="match status" value="1"/>
</dbReference>
<dbReference type="InterPro" id="IPR029021">
    <property type="entry name" value="Prot-tyrosine_phosphatase-like"/>
</dbReference>
<comment type="similarity">
    <text evidence="1">Belongs to the protein-tyrosine phosphatase family. Non-receptor class subfamily.</text>
</comment>
<feature type="compositionally biased region" description="Polar residues" evidence="3">
    <location>
        <begin position="63"/>
        <end position="80"/>
    </location>
</feature>
<feature type="compositionally biased region" description="Low complexity" evidence="3">
    <location>
        <begin position="103"/>
        <end position="112"/>
    </location>
</feature>